<keyword evidence="1 4" id="KW-0812">Transmembrane</keyword>
<feature type="transmembrane region" description="Helical" evidence="4">
    <location>
        <begin position="305"/>
        <end position="325"/>
    </location>
</feature>
<feature type="transmembrane region" description="Helical" evidence="4">
    <location>
        <begin position="363"/>
        <end position="388"/>
    </location>
</feature>
<gene>
    <name evidence="5" type="ORF">ACU52_09030</name>
</gene>
<evidence type="ECO:0000256" key="2">
    <source>
        <dbReference type="ARBA" id="ARBA00022989"/>
    </source>
</evidence>
<dbReference type="RefSeq" id="WP_021855460.1">
    <property type="nucleotide sequence ID" value="NZ_LFQU01000016.1"/>
</dbReference>
<dbReference type="OrthoDB" id="1067151at2"/>
<organism evidence="5 6">
    <name type="scientific">Xylanibacter rarus</name>
    <dbReference type="NCBI Taxonomy" id="1676614"/>
    <lineage>
        <taxon>Bacteria</taxon>
        <taxon>Pseudomonadati</taxon>
        <taxon>Bacteroidota</taxon>
        <taxon>Bacteroidia</taxon>
        <taxon>Bacteroidales</taxon>
        <taxon>Prevotellaceae</taxon>
        <taxon>Xylanibacter</taxon>
    </lineage>
</organism>
<reference evidence="5 6" key="1">
    <citation type="submission" date="2015-06" db="EMBL/GenBank/DDBJ databases">
        <title>Prevotella sp. 109, sp. nov., a novel member of the family Prevotellaceae isolated from human faeces.</title>
        <authorList>
            <person name="Shkoporov A.N."/>
            <person name="Chaplin A.V."/>
            <person name="Kafarskaia L.I."/>
            <person name="Efimov B.A."/>
        </authorList>
    </citation>
    <scope>NUCLEOTIDE SEQUENCE [LARGE SCALE GENOMIC DNA]</scope>
    <source>
        <strain evidence="5 6">109</strain>
    </source>
</reference>
<evidence type="ECO:0000313" key="5">
    <source>
        <dbReference type="EMBL" id="KOO68243.1"/>
    </source>
</evidence>
<name>A0A8E1URK6_9BACT</name>
<feature type="transmembrane region" description="Helical" evidence="4">
    <location>
        <begin position="224"/>
        <end position="243"/>
    </location>
</feature>
<feature type="transmembrane region" description="Helical" evidence="4">
    <location>
        <begin position="249"/>
        <end position="268"/>
    </location>
</feature>
<feature type="transmembrane region" description="Helical" evidence="4">
    <location>
        <begin position="337"/>
        <end position="357"/>
    </location>
</feature>
<dbReference type="PANTHER" id="PTHR23531">
    <property type="entry name" value="QUINOLENE RESISTANCE PROTEIN NORA"/>
    <property type="match status" value="1"/>
</dbReference>
<dbReference type="InterPro" id="IPR036259">
    <property type="entry name" value="MFS_trans_sf"/>
</dbReference>
<evidence type="ECO:0000313" key="6">
    <source>
        <dbReference type="Proteomes" id="UP000036951"/>
    </source>
</evidence>
<evidence type="ECO:0000256" key="1">
    <source>
        <dbReference type="ARBA" id="ARBA00022692"/>
    </source>
</evidence>
<dbReference type="EMBL" id="LFQU01000016">
    <property type="protein sequence ID" value="KOO68243.1"/>
    <property type="molecule type" value="Genomic_DNA"/>
</dbReference>
<dbReference type="InterPro" id="IPR052714">
    <property type="entry name" value="MFS_Exporter"/>
</dbReference>
<evidence type="ECO:0000256" key="3">
    <source>
        <dbReference type="ARBA" id="ARBA00023136"/>
    </source>
</evidence>
<proteinExistence type="predicted"/>
<feature type="transmembrane region" description="Helical" evidence="4">
    <location>
        <begin position="17"/>
        <end position="41"/>
    </location>
</feature>
<accession>A0A8E1URK6</accession>
<dbReference type="Gene3D" id="1.20.1250.20">
    <property type="entry name" value="MFS general substrate transporter like domains"/>
    <property type="match status" value="1"/>
</dbReference>
<evidence type="ECO:0008006" key="7">
    <source>
        <dbReference type="Google" id="ProtNLM"/>
    </source>
</evidence>
<protein>
    <recommendedName>
        <fullName evidence="7">MFS transporter</fullName>
    </recommendedName>
</protein>
<feature type="transmembrane region" description="Helical" evidence="4">
    <location>
        <begin position="113"/>
        <end position="139"/>
    </location>
</feature>
<feature type="transmembrane region" description="Helical" evidence="4">
    <location>
        <begin position="82"/>
        <end position="101"/>
    </location>
</feature>
<evidence type="ECO:0000256" key="4">
    <source>
        <dbReference type="SAM" id="Phobius"/>
    </source>
</evidence>
<keyword evidence="3 4" id="KW-0472">Membrane</keyword>
<keyword evidence="6" id="KW-1185">Reference proteome</keyword>
<dbReference type="SUPFAM" id="SSF103473">
    <property type="entry name" value="MFS general substrate transporter"/>
    <property type="match status" value="1"/>
</dbReference>
<feature type="transmembrane region" description="Helical" evidence="4">
    <location>
        <begin position="53"/>
        <end position="75"/>
    </location>
</feature>
<dbReference type="AlphaFoldDB" id="A0A8E1URK6"/>
<keyword evidence="2 4" id="KW-1133">Transmembrane helix</keyword>
<dbReference type="PANTHER" id="PTHR23531:SF1">
    <property type="entry name" value="QUINOLENE RESISTANCE PROTEIN NORA"/>
    <property type="match status" value="1"/>
</dbReference>
<comment type="caution">
    <text evidence="5">The sequence shown here is derived from an EMBL/GenBank/DDBJ whole genome shotgun (WGS) entry which is preliminary data.</text>
</comment>
<feature type="transmembrane region" description="Helical" evidence="4">
    <location>
        <begin position="160"/>
        <end position="177"/>
    </location>
</feature>
<dbReference type="InterPro" id="IPR011701">
    <property type="entry name" value="MFS"/>
</dbReference>
<feature type="transmembrane region" description="Helical" evidence="4">
    <location>
        <begin position="183"/>
        <end position="203"/>
    </location>
</feature>
<sequence>MYTQNTPVHVKLWHKDFWLMAVANLLLTVAVYIQIPLLPIWMIKDAGFSPGVVAVSLGIFGLGVFSLGFFCSYLVQKYRRNLVCIRSIWVLVICFCALYYIQRGHVFQIEGYILIPVLRFIQGAAFGLAQMVLSSTLIIDTCESFQRTEANHSSAWFSRLALSVGPLISILLMPMLSVSTITLISAVLCLLSTFLILSVKFPFRAPEDVICKVSLDRFFLPQGKWLFLNLSLVAVVVGLFLSAEHTSTFYAMLMAGFILAMLSQRFVFVNAELKSEVVTGILLMMAACLMYFSGDRNAINLISPTLLGCGIGIIGARFLLFFLKLSLHCQRGTSQSTFFLSWEFGISLGIFLGYYFFYNDISAMYIVALTILCMAMLMYLLFTHTWYIKNKNR</sequence>
<dbReference type="Pfam" id="PF07690">
    <property type="entry name" value="MFS_1"/>
    <property type="match status" value="1"/>
</dbReference>
<feature type="transmembrane region" description="Helical" evidence="4">
    <location>
        <begin position="275"/>
        <end position="293"/>
    </location>
</feature>
<dbReference type="Proteomes" id="UP000036951">
    <property type="component" value="Unassembled WGS sequence"/>
</dbReference>
<dbReference type="GO" id="GO:0022857">
    <property type="term" value="F:transmembrane transporter activity"/>
    <property type="evidence" value="ECO:0007669"/>
    <property type="project" value="InterPro"/>
</dbReference>